<feature type="domain" description="ABC transmembrane type-1" evidence="10">
    <location>
        <begin position="223"/>
        <end position="433"/>
    </location>
</feature>
<evidence type="ECO:0000256" key="5">
    <source>
        <dbReference type="ARBA" id="ARBA00022856"/>
    </source>
</evidence>
<keyword evidence="8 9" id="KW-0472">Membrane</keyword>
<feature type="transmembrane region" description="Helical" evidence="9">
    <location>
        <begin position="63"/>
        <end position="85"/>
    </location>
</feature>
<dbReference type="Pfam" id="PF12911">
    <property type="entry name" value="OppC_N"/>
    <property type="match status" value="1"/>
</dbReference>
<keyword evidence="2 9" id="KW-0813">Transport</keyword>
<dbReference type="GO" id="GO:0005886">
    <property type="term" value="C:plasma membrane"/>
    <property type="evidence" value="ECO:0007669"/>
    <property type="project" value="UniProtKB-SubCell"/>
</dbReference>
<dbReference type="PROSITE" id="PS50928">
    <property type="entry name" value="ABC_TM1"/>
    <property type="match status" value="1"/>
</dbReference>
<accession>A0A9E2L1R6</accession>
<keyword evidence="7 9" id="KW-1133">Transmembrane helix</keyword>
<evidence type="ECO:0000256" key="1">
    <source>
        <dbReference type="ARBA" id="ARBA00004651"/>
    </source>
</evidence>
<evidence type="ECO:0000256" key="2">
    <source>
        <dbReference type="ARBA" id="ARBA00022448"/>
    </source>
</evidence>
<dbReference type="EMBL" id="JAHLFV010000131">
    <property type="protein sequence ID" value="MBU3850013.1"/>
    <property type="molecule type" value="Genomic_DNA"/>
</dbReference>
<evidence type="ECO:0000256" key="7">
    <source>
        <dbReference type="ARBA" id="ARBA00022989"/>
    </source>
</evidence>
<dbReference type="InterPro" id="IPR050366">
    <property type="entry name" value="BP-dependent_transpt_permease"/>
</dbReference>
<comment type="caution">
    <text evidence="11">The sequence shown here is derived from an EMBL/GenBank/DDBJ whole genome shotgun (WGS) entry which is preliminary data.</text>
</comment>
<evidence type="ECO:0000256" key="6">
    <source>
        <dbReference type="ARBA" id="ARBA00022927"/>
    </source>
</evidence>
<evidence type="ECO:0000313" key="11">
    <source>
        <dbReference type="EMBL" id="MBU3850013.1"/>
    </source>
</evidence>
<dbReference type="GO" id="GO:0055085">
    <property type="term" value="P:transmembrane transport"/>
    <property type="evidence" value="ECO:0007669"/>
    <property type="project" value="InterPro"/>
</dbReference>
<feature type="transmembrane region" description="Helical" evidence="9">
    <location>
        <begin position="225"/>
        <end position="244"/>
    </location>
</feature>
<evidence type="ECO:0000256" key="3">
    <source>
        <dbReference type="ARBA" id="ARBA00022475"/>
    </source>
</evidence>
<name>A0A9E2L1R6_9SPIR</name>
<dbReference type="PANTHER" id="PTHR43386">
    <property type="entry name" value="OLIGOPEPTIDE TRANSPORT SYSTEM PERMEASE PROTEIN APPC"/>
    <property type="match status" value="1"/>
</dbReference>
<keyword evidence="3" id="KW-1003">Cell membrane</keyword>
<dbReference type="CDD" id="cd06261">
    <property type="entry name" value="TM_PBP2"/>
    <property type="match status" value="1"/>
</dbReference>
<feature type="transmembrane region" description="Helical" evidence="9">
    <location>
        <begin position="413"/>
        <end position="432"/>
    </location>
</feature>
<dbReference type="PANTHER" id="PTHR43386:SF24">
    <property type="entry name" value="OLIGOPEPTIDE TRANSPORT SYSTEM PERMEASE PROTEIN AMID"/>
    <property type="match status" value="1"/>
</dbReference>
<protein>
    <submittedName>
        <fullName evidence="11">ABC transporter permease</fullName>
    </submittedName>
</protein>
<dbReference type="GO" id="GO:0015031">
    <property type="term" value="P:protein transport"/>
    <property type="evidence" value="ECO:0007669"/>
    <property type="project" value="UniProtKB-KW"/>
</dbReference>
<reference evidence="11" key="2">
    <citation type="submission" date="2021-04" db="EMBL/GenBank/DDBJ databases">
        <authorList>
            <person name="Gilroy R."/>
        </authorList>
    </citation>
    <scope>NUCLEOTIDE SEQUENCE</scope>
    <source>
        <strain evidence="11">Gambia15-2214</strain>
    </source>
</reference>
<gene>
    <name evidence="11" type="ORF">IAA16_05565</name>
</gene>
<dbReference type="AlphaFoldDB" id="A0A9E2L1R6"/>
<reference evidence="11" key="1">
    <citation type="journal article" date="2021" name="PeerJ">
        <title>Extensive microbial diversity within the chicken gut microbiome revealed by metagenomics and culture.</title>
        <authorList>
            <person name="Gilroy R."/>
            <person name="Ravi A."/>
            <person name="Getino M."/>
            <person name="Pursley I."/>
            <person name="Horton D.L."/>
            <person name="Alikhan N.F."/>
            <person name="Baker D."/>
            <person name="Gharbi K."/>
            <person name="Hall N."/>
            <person name="Watson M."/>
            <person name="Adriaenssens E.M."/>
            <person name="Foster-Nyarko E."/>
            <person name="Jarju S."/>
            <person name="Secka A."/>
            <person name="Antonio M."/>
            <person name="Oren A."/>
            <person name="Chaudhuri R.R."/>
            <person name="La Ragione R."/>
            <person name="Hildebrand F."/>
            <person name="Pallen M.J."/>
        </authorList>
    </citation>
    <scope>NUCLEOTIDE SEQUENCE</scope>
    <source>
        <strain evidence="11">Gambia15-2214</strain>
    </source>
</reference>
<feature type="transmembrane region" description="Helical" evidence="9">
    <location>
        <begin position="265"/>
        <end position="283"/>
    </location>
</feature>
<organism evidence="11 12">
    <name type="scientific">Candidatus Treponema excrementipullorum</name>
    <dbReference type="NCBI Taxonomy" id="2838768"/>
    <lineage>
        <taxon>Bacteria</taxon>
        <taxon>Pseudomonadati</taxon>
        <taxon>Spirochaetota</taxon>
        <taxon>Spirochaetia</taxon>
        <taxon>Spirochaetales</taxon>
        <taxon>Treponemataceae</taxon>
        <taxon>Treponema</taxon>
    </lineage>
</organism>
<evidence type="ECO:0000256" key="8">
    <source>
        <dbReference type="ARBA" id="ARBA00023136"/>
    </source>
</evidence>
<keyword evidence="5" id="KW-0571">Peptide transport</keyword>
<evidence type="ECO:0000256" key="9">
    <source>
        <dbReference type="RuleBase" id="RU363032"/>
    </source>
</evidence>
<dbReference type="InterPro" id="IPR035906">
    <property type="entry name" value="MetI-like_sf"/>
</dbReference>
<evidence type="ECO:0000256" key="4">
    <source>
        <dbReference type="ARBA" id="ARBA00022692"/>
    </source>
</evidence>
<dbReference type="GO" id="GO:0015833">
    <property type="term" value="P:peptide transport"/>
    <property type="evidence" value="ECO:0007669"/>
    <property type="project" value="UniProtKB-KW"/>
</dbReference>
<dbReference type="Pfam" id="PF00528">
    <property type="entry name" value="BPD_transp_1"/>
    <property type="match status" value="1"/>
</dbReference>
<feature type="transmembrane region" description="Helical" evidence="9">
    <location>
        <begin position="295"/>
        <end position="320"/>
    </location>
</feature>
<sequence length="446" mass="49079">MDEIKKTSFGSLQPDVEDILNWNDFSDDDFKSASGEEKKDFIPQRASVSYWADAWRRLKKNTVAMIALGVLVVIFIFAFIGPMLVPYGYEQFNKGAENLHPWHISLEDKARLAEAMKTKTPEEVVEEAMAKAAAEGKKLSSIEIAQIRAKAKVSGEHVDENGKVLRGAELEKVLKKELKIKTRLFGYSDDELKRKAAGESVFPHVFGTDKFGRDIMVRVMIGTRVSMLVGICAAFLVLVIGAAYGSISGYFGGKVDIVMQRIVEIIYSVPDVLVILLLSAMLGEAMKSYASSGKFGSQFVSIMGANLISMFIAFAALYWVGMSRIIRGQVLQVKQQEYVTAAKALGASHGKIIRRHLLPNCIGQLVVTTCLQIPSAIFLESFLSYLGVGVSAPLTSLGSLASEATQGMYTYPYRLIFPALILSIMILSFNLFGDGLRDALDPRLKK</sequence>
<comment type="similarity">
    <text evidence="9">Belongs to the binding-protein-dependent transport system permease family.</text>
</comment>
<dbReference type="SUPFAM" id="SSF161098">
    <property type="entry name" value="MetI-like"/>
    <property type="match status" value="1"/>
</dbReference>
<dbReference type="InterPro" id="IPR025966">
    <property type="entry name" value="OppC_N"/>
</dbReference>
<dbReference type="Gene3D" id="1.10.3720.10">
    <property type="entry name" value="MetI-like"/>
    <property type="match status" value="1"/>
</dbReference>
<keyword evidence="4 9" id="KW-0812">Transmembrane</keyword>
<comment type="subcellular location">
    <subcellularLocation>
        <location evidence="1 9">Cell membrane</location>
        <topology evidence="1 9">Multi-pass membrane protein</topology>
    </subcellularLocation>
</comment>
<keyword evidence="6" id="KW-0653">Protein transport</keyword>
<dbReference type="Proteomes" id="UP000823914">
    <property type="component" value="Unassembled WGS sequence"/>
</dbReference>
<dbReference type="InterPro" id="IPR000515">
    <property type="entry name" value="MetI-like"/>
</dbReference>
<proteinExistence type="inferred from homology"/>
<evidence type="ECO:0000313" key="12">
    <source>
        <dbReference type="Proteomes" id="UP000823914"/>
    </source>
</evidence>
<evidence type="ECO:0000259" key="10">
    <source>
        <dbReference type="PROSITE" id="PS50928"/>
    </source>
</evidence>